<dbReference type="Gene3D" id="1.25.40.10">
    <property type="entry name" value="Tetratricopeptide repeat domain"/>
    <property type="match status" value="1"/>
</dbReference>
<comment type="caution">
    <text evidence="2">The sequence shown here is derived from an EMBL/GenBank/DDBJ whole genome shotgun (WGS) entry which is preliminary data.</text>
</comment>
<name>A0AA39PWM7_9AGAR</name>
<evidence type="ECO:0000259" key="1">
    <source>
        <dbReference type="Pfam" id="PF14737"/>
    </source>
</evidence>
<dbReference type="Pfam" id="PF14737">
    <property type="entry name" value="DUF4470"/>
    <property type="match status" value="1"/>
</dbReference>
<evidence type="ECO:0000313" key="3">
    <source>
        <dbReference type="Proteomes" id="UP001175227"/>
    </source>
</evidence>
<dbReference type="InterPro" id="IPR011990">
    <property type="entry name" value="TPR-like_helical_dom_sf"/>
</dbReference>
<gene>
    <name evidence="2" type="ORF">IW261DRAFT_1437571</name>
</gene>
<dbReference type="Proteomes" id="UP001175227">
    <property type="component" value="Unassembled WGS sequence"/>
</dbReference>
<sequence>MLKLCAADLKEEGNRCFKSRWFAQAEKFYRQAEEIESDDPVYPSNLSAALYEMGDYAGSYQAILRSAKLLSKSPNPPLAAKLSLRLPKALIYGLRNNTLSLKNYYDEEQLIERLKPAAGVSQGYWEELERTIDEYDTVMRYASRARVDFVSLAMARKAARSDLEYFTIGHDDVMSIITDWGLENKRHLFDLLKVSVERLGRLSFIWGGGGDGRHILGSIIGLSQTYLELTSKKRKASKFHFTLLDIHPTTIARNLCLFLMINELIVMRLRKHTDGAEEAEIKATIFYVWMGVVLPPYCNVRFLNVVKSLLRDLQTPSYRLPHWLHVTQDSIPGIVASLRYWDTQLSHRTVQEMLQRHRQFENGPVNFPNLKLQDIKAGIDNMTDDEVINFGQVRMQMQMPTEKEARQEWLAGMRITMFRLLVSGTDKGRRSSQFSNEEAWYRITQCFIPPKVLRARHKPFDELWAGITQSPTHVSKKQARKHIEGTWKPNPSLFDGVQEVKFDYPSVEFNAFEMVERISQFNSRMGLLKERKMDDDCPAYSVSEIFFDAVVDGLLTLKDHIKIELLQGDISQELMKMAYGIDNRPPDFPRTFTRMWLSNVPDYTHGPMNMALFAMPNLEPEPDASVAANCLLNPSLWKDSGDNLIYNYSLLNGKDFARFFGCRIVASGPWDAIEFSAKPLPRPLSTLATREELIVWLTRVFITTILPPEPPNPRKELLCRVRYPNNLTTFLGLLMRLPAIGYPPHWISEYLNTLLADNLITDLVPYRGKFPIPLSEPARCTPCRRVNLSPWLAEFETIIALSYEALPFPVSLHLRRDDISTYEAPLSIKDFGPLTLMEKFGNYDPVFSLVFYKRGTLAAGMIQYMNRDTSVKVFENGRGKGDVYVLSVLDQFGITKGSVRWKMGKEMVAKMKKESWAFVAYRLDCHEISSSIVADRWWEVAA</sequence>
<accession>A0AA39PWM7</accession>
<dbReference type="EMBL" id="JAUEPR010000001">
    <property type="protein sequence ID" value="KAK0491420.1"/>
    <property type="molecule type" value="Genomic_DNA"/>
</dbReference>
<keyword evidence="3" id="KW-1185">Reference proteome</keyword>
<protein>
    <recommendedName>
        <fullName evidence="1">DUF4470 domain-containing protein</fullName>
    </recommendedName>
</protein>
<organism evidence="2 3">
    <name type="scientific">Armillaria novae-zelandiae</name>
    <dbReference type="NCBI Taxonomy" id="153914"/>
    <lineage>
        <taxon>Eukaryota</taxon>
        <taxon>Fungi</taxon>
        <taxon>Dikarya</taxon>
        <taxon>Basidiomycota</taxon>
        <taxon>Agaricomycotina</taxon>
        <taxon>Agaricomycetes</taxon>
        <taxon>Agaricomycetidae</taxon>
        <taxon>Agaricales</taxon>
        <taxon>Marasmiineae</taxon>
        <taxon>Physalacriaceae</taxon>
        <taxon>Armillaria</taxon>
    </lineage>
</organism>
<reference evidence="2" key="1">
    <citation type="submission" date="2023-06" db="EMBL/GenBank/DDBJ databases">
        <authorList>
            <consortium name="Lawrence Berkeley National Laboratory"/>
            <person name="Ahrendt S."/>
            <person name="Sahu N."/>
            <person name="Indic B."/>
            <person name="Wong-Bajracharya J."/>
            <person name="Merenyi Z."/>
            <person name="Ke H.-M."/>
            <person name="Monk M."/>
            <person name="Kocsube S."/>
            <person name="Drula E."/>
            <person name="Lipzen A."/>
            <person name="Balint B."/>
            <person name="Henrissat B."/>
            <person name="Andreopoulos B."/>
            <person name="Martin F.M."/>
            <person name="Harder C.B."/>
            <person name="Rigling D."/>
            <person name="Ford K.L."/>
            <person name="Foster G.D."/>
            <person name="Pangilinan J."/>
            <person name="Papanicolaou A."/>
            <person name="Barry K."/>
            <person name="LaButti K."/>
            <person name="Viragh M."/>
            <person name="Koriabine M."/>
            <person name="Yan M."/>
            <person name="Riley R."/>
            <person name="Champramary S."/>
            <person name="Plett K.L."/>
            <person name="Tsai I.J."/>
            <person name="Slot J."/>
            <person name="Sipos G."/>
            <person name="Plett J."/>
            <person name="Nagy L.G."/>
            <person name="Grigoriev I.V."/>
        </authorList>
    </citation>
    <scope>NUCLEOTIDE SEQUENCE</scope>
    <source>
        <strain evidence="2">ICMP 16352</strain>
    </source>
</reference>
<dbReference type="AlphaFoldDB" id="A0AA39PWM7"/>
<dbReference type="SUPFAM" id="SSF48452">
    <property type="entry name" value="TPR-like"/>
    <property type="match status" value="1"/>
</dbReference>
<feature type="domain" description="DUF4470" evidence="1">
    <location>
        <begin position="180"/>
        <end position="264"/>
    </location>
</feature>
<dbReference type="InterPro" id="IPR027974">
    <property type="entry name" value="DUF4470"/>
</dbReference>
<evidence type="ECO:0000313" key="2">
    <source>
        <dbReference type="EMBL" id="KAK0491420.1"/>
    </source>
</evidence>
<proteinExistence type="predicted"/>